<organism evidence="1 2">
    <name type="scientific">Musa troglodytarum</name>
    <name type="common">fe'i banana</name>
    <dbReference type="NCBI Taxonomy" id="320322"/>
    <lineage>
        <taxon>Eukaryota</taxon>
        <taxon>Viridiplantae</taxon>
        <taxon>Streptophyta</taxon>
        <taxon>Embryophyta</taxon>
        <taxon>Tracheophyta</taxon>
        <taxon>Spermatophyta</taxon>
        <taxon>Magnoliopsida</taxon>
        <taxon>Liliopsida</taxon>
        <taxon>Zingiberales</taxon>
        <taxon>Musaceae</taxon>
        <taxon>Musa</taxon>
    </lineage>
</organism>
<name>A0A9E7H5N2_9LILI</name>
<gene>
    <name evidence="1" type="ORF">MUK42_15345</name>
</gene>
<protein>
    <submittedName>
        <fullName evidence="1">Uncharacterized protein</fullName>
    </submittedName>
</protein>
<sequence length="126" mass="14005">HSKPVGSSAFSDRYACGGRSKTLGLGDPVGFRLRSTANLSLLWLVSQNIRGGRLRAFASPGLRVRAAQLLLPWMSEIHPHVDILLPVDDDNFKACFSKHSQWPPESFRLARLESLCCSILPWMSET</sequence>
<dbReference type="AlphaFoldDB" id="A0A9E7H5N2"/>
<feature type="non-terminal residue" evidence="1">
    <location>
        <position position="1"/>
    </location>
</feature>
<keyword evidence="2" id="KW-1185">Reference proteome</keyword>
<dbReference type="Proteomes" id="UP001055439">
    <property type="component" value="Chromosome 8"/>
</dbReference>
<feature type="non-terminal residue" evidence="1">
    <location>
        <position position="126"/>
    </location>
</feature>
<proteinExistence type="predicted"/>
<reference evidence="1" key="1">
    <citation type="submission" date="2022-05" db="EMBL/GenBank/DDBJ databases">
        <title>The Musa troglodytarum L. genome provides insights into the mechanism of non-climacteric behaviour and enrichment of carotenoids.</title>
        <authorList>
            <person name="Wang J."/>
        </authorList>
    </citation>
    <scope>NUCLEOTIDE SEQUENCE</scope>
    <source>
        <tissue evidence="1">Leaf</tissue>
    </source>
</reference>
<dbReference type="OrthoDB" id="1737968at2759"/>
<dbReference type="EMBL" id="CP097510">
    <property type="protein sequence ID" value="URE24084.1"/>
    <property type="molecule type" value="Genomic_DNA"/>
</dbReference>
<accession>A0A9E7H5N2</accession>
<evidence type="ECO:0000313" key="1">
    <source>
        <dbReference type="EMBL" id="URE24084.1"/>
    </source>
</evidence>
<evidence type="ECO:0000313" key="2">
    <source>
        <dbReference type="Proteomes" id="UP001055439"/>
    </source>
</evidence>